<feature type="transmembrane region" description="Helical" evidence="1">
    <location>
        <begin position="21"/>
        <end position="48"/>
    </location>
</feature>
<name>A0A9W6B5P7_9FLAO</name>
<keyword evidence="3" id="KW-1185">Reference proteome</keyword>
<dbReference type="EMBL" id="BRVP01000013">
    <property type="protein sequence ID" value="GLB53006.1"/>
    <property type="molecule type" value="Genomic_DNA"/>
</dbReference>
<feature type="transmembrane region" description="Helical" evidence="1">
    <location>
        <begin position="60"/>
        <end position="79"/>
    </location>
</feature>
<evidence type="ECO:0000313" key="3">
    <source>
        <dbReference type="Proteomes" id="UP001143545"/>
    </source>
</evidence>
<gene>
    <name evidence="2" type="ORF">NBRC110019_20460</name>
</gene>
<organism evidence="2 3">
    <name type="scientific">Neptunitalea chrysea</name>
    <dbReference type="NCBI Taxonomy" id="1647581"/>
    <lineage>
        <taxon>Bacteria</taxon>
        <taxon>Pseudomonadati</taxon>
        <taxon>Bacteroidota</taxon>
        <taxon>Flavobacteriia</taxon>
        <taxon>Flavobacteriales</taxon>
        <taxon>Flavobacteriaceae</taxon>
        <taxon>Neptunitalea</taxon>
    </lineage>
</organism>
<comment type="caution">
    <text evidence="2">The sequence shown here is derived from an EMBL/GenBank/DDBJ whole genome shotgun (WGS) entry which is preliminary data.</text>
</comment>
<protein>
    <recommendedName>
        <fullName evidence="4">YcxB-like protein domain-containing protein</fullName>
    </recommendedName>
</protein>
<dbReference type="Proteomes" id="UP001143545">
    <property type="component" value="Unassembled WGS sequence"/>
</dbReference>
<dbReference type="RefSeq" id="WP_281754628.1">
    <property type="nucleotide sequence ID" value="NZ_BRVP01000013.1"/>
</dbReference>
<keyword evidence="1" id="KW-0812">Transmembrane</keyword>
<proteinExistence type="predicted"/>
<reference evidence="2" key="1">
    <citation type="submission" date="2022-07" db="EMBL/GenBank/DDBJ databases">
        <title>Taxonomy of Novel Oxalotrophic and Methylotrophic Bacteria.</title>
        <authorList>
            <person name="Sahin N."/>
            <person name="Tani A."/>
        </authorList>
    </citation>
    <scope>NUCLEOTIDE SEQUENCE</scope>
    <source>
        <strain evidence="2">AM327</strain>
    </source>
</reference>
<evidence type="ECO:0008006" key="4">
    <source>
        <dbReference type="Google" id="ProtNLM"/>
    </source>
</evidence>
<sequence>MLHLTIKADFKEYMKLMYWLIYRKTAMQLVTFMGLGMVIMAVLAYSGIVVLEGYNNSLPQFVLGMGIAFVFPATLYYTFKKGFYRPNGLHQTINYEFTYEGVKVHSDLSSYEEDYNPTYVVEEFNYWFVIFSGKTALYFIPKKDLGSHTDEFISLMEKSGMRLKLK</sequence>
<keyword evidence="1" id="KW-1133">Transmembrane helix</keyword>
<dbReference type="AlphaFoldDB" id="A0A9W6B5P7"/>
<keyword evidence="1" id="KW-0472">Membrane</keyword>
<evidence type="ECO:0000256" key="1">
    <source>
        <dbReference type="SAM" id="Phobius"/>
    </source>
</evidence>
<accession>A0A9W6B5P7</accession>
<evidence type="ECO:0000313" key="2">
    <source>
        <dbReference type="EMBL" id="GLB53006.1"/>
    </source>
</evidence>